<name>A0A3P1C319_9BACT</name>
<comment type="caution">
    <text evidence="5">The sequence shown here is derived from an EMBL/GenBank/DDBJ whole genome shotgun (WGS) entry which is preliminary data.</text>
</comment>
<dbReference type="Gene3D" id="1.10.10.10">
    <property type="entry name" value="Winged helix-like DNA-binding domain superfamily/Winged helix DNA-binding domain"/>
    <property type="match status" value="1"/>
</dbReference>
<dbReference type="GO" id="GO:0003677">
    <property type="term" value="F:DNA binding"/>
    <property type="evidence" value="ECO:0007669"/>
    <property type="project" value="UniProtKB-KW"/>
</dbReference>
<evidence type="ECO:0000256" key="2">
    <source>
        <dbReference type="ARBA" id="ARBA00023125"/>
    </source>
</evidence>
<dbReference type="AlphaFoldDB" id="A0A3P1C319"/>
<evidence type="ECO:0000256" key="3">
    <source>
        <dbReference type="ARBA" id="ARBA00023163"/>
    </source>
</evidence>
<dbReference type="Gene3D" id="1.10.287.100">
    <property type="match status" value="1"/>
</dbReference>
<organism evidence="5 6">
    <name type="scientific">Larkinella rosea</name>
    <dbReference type="NCBI Taxonomy" id="2025312"/>
    <lineage>
        <taxon>Bacteria</taxon>
        <taxon>Pseudomonadati</taxon>
        <taxon>Bacteroidota</taxon>
        <taxon>Cytophagia</taxon>
        <taxon>Cytophagales</taxon>
        <taxon>Spirosomataceae</taxon>
        <taxon>Larkinella</taxon>
    </lineage>
</organism>
<dbReference type="Proteomes" id="UP000271925">
    <property type="component" value="Unassembled WGS sequence"/>
</dbReference>
<dbReference type="SUPFAM" id="SSF46785">
    <property type="entry name" value="Winged helix' DNA-binding domain"/>
    <property type="match status" value="1"/>
</dbReference>
<evidence type="ECO:0000259" key="4">
    <source>
        <dbReference type="PROSITE" id="PS50949"/>
    </source>
</evidence>
<keyword evidence="6" id="KW-1185">Reference proteome</keyword>
<evidence type="ECO:0000256" key="1">
    <source>
        <dbReference type="ARBA" id="ARBA00023015"/>
    </source>
</evidence>
<feature type="domain" description="HTH gntR-type" evidence="4">
    <location>
        <begin position="7"/>
        <end position="75"/>
    </location>
</feature>
<keyword evidence="2" id="KW-0238">DNA-binding</keyword>
<evidence type="ECO:0000313" key="5">
    <source>
        <dbReference type="EMBL" id="RRB07453.1"/>
    </source>
</evidence>
<gene>
    <name evidence="5" type="ORF">EHT25_06640</name>
</gene>
<keyword evidence="1" id="KW-0805">Transcription regulation</keyword>
<dbReference type="InterPro" id="IPR036388">
    <property type="entry name" value="WH-like_DNA-bd_sf"/>
</dbReference>
<protein>
    <submittedName>
        <fullName evidence="5">GntR family transcriptional regulator</fullName>
    </submittedName>
</protein>
<keyword evidence="3" id="KW-0804">Transcription</keyword>
<dbReference type="PANTHER" id="PTHR38445">
    <property type="entry name" value="HTH-TYPE TRANSCRIPTIONAL REPRESSOR YTRA"/>
    <property type="match status" value="1"/>
</dbReference>
<dbReference type="SMART" id="SM00345">
    <property type="entry name" value="HTH_GNTR"/>
    <property type="match status" value="1"/>
</dbReference>
<evidence type="ECO:0000313" key="6">
    <source>
        <dbReference type="Proteomes" id="UP000271925"/>
    </source>
</evidence>
<dbReference type="PROSITE" id="PS50949">
    <property type="entry name" value="HTH_GNTR"/>
    <property type="match status" value="1"/>
</dbReference>
<dbReference type="GO" id="GO:0003700">
    <property type="term" value="F:DNA-binding transcription factor activity"/>
    <property type="evidence" value="ECO:0007669"/>
    <property type="project" value="InterPro"/>
</dbReference>
<dbReference type="RefSeq" id="WP_124872529.1">
    <property type="nucleotide sequence ID" value="NZ_RQJO01000007.1"/>
</dbReference>
<dbReference type="InterPro" id="IPR036390">
    <property type="entry name" value="WH_DNA-bd_sf"/>
</dbReference>
<dbReference type="CDD" id="cd07377">
    <property type="entry name" value="WHTH_GntR"/>
    <property type="match status" value="1"/>
</dbReference>
<dbReference type="PANTHER" id="PTHR38445:SF10">
    <property type="entry name" value="GNTR-FAMILY TRANSCRIPTIONAL REGULATOR"/>
    <property type="match status" value="1"/>
</dbReference>
<dbReference type="Pfam" id="PF00392">
    <property type="entry name" value="GntR"/>
    <property type="match status" value="1"/>
</dbReference>
<dbReference type="OrthoDB" id="362473at2"/>
<dbReference type="EMBL" id="RQJO01000007">
    <property type="protein sequence ID" value="RRB07453.1"/>
    <property type="molecule type" value="Genomic_DNA"/>
</dbReference>
<sequence length="123" mass="14715">MDFQDKKAIYLQIADYVCDKILLAQWPPGVRIPSVRDLGVELEVNPNTVMRTYDFLQQKEIIYNKRGIGYFAADDAIDRIKSYRREQFLETELPHFFRNLYLLNISLEEIEERFKAFIEVEFK</sequence>
<proteinExistence type="predicted"/>
<accession>A0A3P1C319</accession>
<dbReference type="InterPro" id="IPR000524">
    <property type="entry name" value="Tscrpt_reg_HTH_GntR"/>
</dbReference>
<reference evidence="5 6" key="1">
    <citation type="submission" date="2018-11" db="EMBL/GenBank/DDBJ databases">
        <authorList>
            <person name="Zhou Z."/>
            <person name="Wang G."/>
        </authorList>
    </citation>
    <scope>NUCLEOTIDE SEQUENCE [LARGE SCALE GENOMIC DNA]</scope>
    <source>
        <strain evidence="5 6">KCTC52004</strain>
    </source>
</reference>